<keyword evidence="2 4" id="KW-0479">Metal-binding</keyword>
<keyword evidence="1 4" id="KW-0533">Nickel</keyword>
<protein>
    <recommendedName>
        <fullName evidence="4">Hydrogenase maturation factor HypA</fullName>
    </recommendedName>
</protein>
<comment type="similarity">
    <text evidence="4">Belongs to the HypA/HybF family.</text>
</comment>
<dbReference type="GO" id="GO:0008270">
    <property type="term" value="F:zinc ion binding"/>
    <property type="evidence" value="ECO:0007669"/>
    <property type="project" value="UniProtKB-UniRule"/>
</dbReference>
<dbReference type="HAMAP" id="MF_00213">
    <property type="entry name" value="HypA_HybF"/>
    <property type="match status" value="1"/>
</dbReference>
<dbReference type="KEGG" id="thei:K1720_08155"/>
<proteinExistence type="inferred from homology"/>
<evidence type="ECO:0000256" key="1">
    <source>
        <dbReference type="ARBA" id="ARBA00022596"/>
    </source>
</evidence>
<evidence type="ECO:0000256" key="4">
    <source>
        <dbReference type="HAMAP-Rule" id="MF_00213"/>
    </source>
</evidence>
<evidence type="ECO:0000313" key="6">
    <source>
        <dbReference type="Proteomes" id="UP001056425"/>
    </source>
</evidence>
<keyword evidence="6" id="KW-1185">Reference proteome</keyword>
<feature type="binding site" evidence="4">
    <location>
        <position position="110"/>
    </location>
    <ligand>
        <name>Zn(2+)</name>
        <dbReference type="ChEBI" id="CHEBI:29105"/>
    </ligand>
</feature>
<accession>A0A9E7SC42</accession>
<dbReference type="PANTHER" id="PTHR34535">
    <property type="entry name" value="HYDROGENASE MATURATION FACTOR HYPA"/>
    <property type="match status" value="1"/>
</dbReference>
<feature type="binding site" evidence="4">
    <location>
        <position position="2"/>
    </location>
    <ligand>
        <name>Ni(2+)</name>
        <dbReference type="ChEBI" id="CHEBI:49786"/>
    </ligand>
</feature>
<dbReference type="Pfam" id="PF01155">
    <property type="entry name" value="HypA"/>
    <property type="match status" value="1"/>
</dbReference>
<feature type="binding site" evidence="4">
    <location>
        <position position="73"/>
    </location>
    <ligand>
        <name>Zn(2+)</name>
        <dbReference type="ChEBI" id="CHEBI:29105"/>
    </ligand>
</feature>
<gene>
    <name evidence="4 5" type="primary">hypA</name>
    <name evidence="5" type="ORF">K1720_08155</name>
</gene>
<dbReference type="InterPro" id="IPR000688">
    <property type="entry name" value="HypA/HybF"/>
</dbReference>
<dbReference type="PIRSF" id="PIRSF004761">
    <property type="entry name" value="Hydrgn_mat_HypA"/>
    <property type="match status" value="1"/>
</dbReference>
<name>A0A9E7SC42_9EURY</name>
<dbReference type="GeneID" id="72778313"/>
<dbReference type="GO" id="GO:0016151">
    <property type="term" value="F:nickel cation binding"/>
    <property type="evidence" value="ECO:0007669"/>
    <property type="project" value="UniProtKB-UniRule"/>
</dbReference>
<dbReference type="Gene3D" id="3.30.2320.80">
    <property type="match status" value="1"/>
</dbReference>
<dbReference type="RefSeq" id="WP_251948371.1">
    <property type="nucleotide sequence ID" value="NZ_CP080572.1"/>
</dbReference>
<feature type="binding site" evidence="4">
    <location>
        <position position="76"/>
    </location>
    <ligand>
        <name>Zn(2+)</name>
        <dbReference type="ChEBI" id="CHEBI:29105"/>
    </ligand>
</feature>
<dbReference type="AlphaFoldDB" id="A0A9E7SC42"/>
<organism evidence="5 6">
    <name type="scientific">Thermococcus argininiproducens</name>
    <dbReference type="NCBI Taxonomy" id="2866384"/>
    <lineage>
        <taxon>Archaea</taxon>
        <taxon>Methanobacteriati</taxon>
        <taxon>Methanobacteriota</taxon>
        <taxon>Thermococci</taxon>
        <taxon>Thermococcales</taxon>
        <taxon>Thermococcaceae</taxon>
        <taxon>Thermococcus</taxon>
    </lineage>
</organism>
<evidence type="ECO:0000256" key="3">
    <source>
        <dbReference type="ARBA" id="ARBA00022833"/>
    </source>
</evidence>
<dbReference type="EMBL" id="CP080572">
    <property type="protein sequence ID" value="USG99484.1"/>
    <property type="molecule type" value="Genomic_DNA"/>
</dbReference>
<keyword evidence="3 4" id="KW-0862">Zinc</keyword>
<sequence length="138" mass="15703">MHEWALADGIVRTAIEFARQHGKEKVLALRIVLGELQDVNQEILEFAINEIKRGTIAEGAELEFVIEEAEFKCRNCETEWKLKDVKSGFDERIKEDIHFIPEVVHAFLACPKCGSRDFEVTKGRGVYLAAIKVEGDEE</sequence>
<evidence type="ECO:0000313" key="5">
    <source>
        <dbReference type="EMBL" id="USG99484.1"/>
    </source>
</evidence>
<reference evidence="5 6" key="1">
    <citation type="submission" date="2021-08" db="EMBL/GenBank/DDBJ databases">
        <title>Thermococcus onnuriiensis IOH2.</title>
        <authorList>
            <person name="Park Y.-J."/>
        </authorList>
    </citation>
    <scope>NUCLEOTIDE SEQUENCE [LARGE SCALE GENOMIC DNA]</scope>
    <source>
        <strain evidence="5 6">IOH2</strain>
    </source>
</reference>
<dbReference type="GO" id="GO:0051604">
    <property type="term" value="P:protein maturation"/>
    <property type="evidence" value="ECO:0007669"/>
    <property type="project" value="InterPro"/>
</dbReference>
<dbReference type="PANTHER" id="PTHR34535:SF3">
    <property type="entry name" value="HYDROGENASE MATURATION FACTOR HYPA"/>
    <property type="match status" value="1"/>
</dbReference>
<comment type="function">
    <text evidence="4">Involved in the maturation of [NiFe] hydrogenases. Required for nickel insertion into the metal center of the hydrogenase.</text>
</comment>
<dbReference type="NCBIfam" id="NF003008">
    <property type="entry name" value="PRK03824.1"/>
    <property type="match status" value="1"/>
</dbReference>
<evidence type="ECO:0000256" key="2">
    <source>
        <dbReference type="ARBA" id="ARBA00022723"/>
    </source>
</evidence>
<feature type="binding site" evidence="4">
    <location>
        <position position="113"/>
    </location>
    <ligand>
        <name>Zn(2+)</name>
        <dbReference type="ChEBI" id="CHEBI:29105"/>
    </ligand>
</feature>
<dbReference type="Proteomes" id="UP001056425">
    <property type="component" value="Chromosome"/>
</dbReference>